<dbReference type="PANTHER" id="PTHR37418">
    <property type="entry name" value="3-KETO-5-AMINOHEXANOATE CLEAVAGE ENZYME-RELATED"/>
    <property type="match status" value="1"/>
</dbReference>
<dbReference type="InterPro" id="IPR013785">
    <property type="entry name" value="Aldolase_TIM"/>
</dbReference>
<dbReference type="EMBL" id="CAFBOF010000030">
    <property type="protein sequence ID" value="CAB4982588.1"/>
    <property type="molecule type" value="Genomic_DNA"/>
</dbReference>
<name>A0A6J7MRC1_9ZZZZ</name>
<accession>A0A6J7MRC1</accession>
<organism evidence="5">
    <name type="scientific">freshwater metagenome</name>
    <dbReference type="NCBI Taxonomy" id="449393"/>
    <lineage>
        <taxon>unclassified sequences</taxon>
        <taxon>metagenomes</taxon>
        <taxon>ecological metagenomes</taxon>
    </lineage>
</organism>
<dbReference type="Gene3D" id="3.20.20.70">
    <property type="entry name" value="Aldolase class I"/>
    <property type="match status" value="1"/>
</dbReference>
<dbReference type="GO" id="GO:0043720">
    <property type="term" value="F:3-keto-5-aminohexanoate cleavage activity"/>
    <property type="evidence" value="ECO:0007669"/>
    <property type="project" value="InterPro"/>
</dbReference>
<dbReference type="PANTHER" id="PTHR37418:SF2">
    <property type="entry name" value="3-KETO-5-AMINOHEXANOATE CLEAVAGE ENZYME"/>
    <property type="match status" value="1"/>
</dbReference>
<evidence type="ECO:0000256" key="2">
    <source>
        <dbReference type="ARBA" id="ARBA00022679"/>
    </source>
</evidence>
<proteinExistence type="predicted"/>
<dbReference type="Pfam" id="PF05853">
    <property type="entry name" value="BKACE"/>
    <property type="match status" value="1"/>
</dbReference>
<evidence type="ECO:0000313" key="5">
    <source>
        <dbReference type="EMBL" id="CAB4982588.1"/>
    </source>
</evidence>
<gene>
    <name evidence="5" type="ORF">UFOPK3897_01202</name>
</gene>
<evidence type="ECO:0000256" key="4">
    <source>
        <dbReference type="ARBA" id="ARBA00022833"/>
    </source>
</evidence>
<dbReference type="GO" id="GO:0046872">
    <property type="term" value="F:metal ion binding"/>
    <property type="evidence" value="ECO:0007669"/>
    <property type="project" value="UniProtKB-KW"/>
</dbReference>
<protein>
    <submittedName>
        <fullName evidence="5">Unannotated protein</fullName>
    </submittedName>
</protein>
<keyword evidence="3" id="KW-0479">Metal-binding</keyword>
<dbReference type="InterPro" id="IPR008567">
    <property type="entry name" value="BKACE"/>
</dbReference>
<keyword evidence="4" id="KW-0862">Zinc</keyword>
<keyword evidence="2" id="KW-0808">Transferase</keyword>
<sequence length="292" mass="31881">MNTTTIQNESPQNNYQQEVIINLAPTGMVPTRQMSPQVPLTVNEIVEQACRCIEIGANIVHLHARDEADKPTYKKAVYENIIAGIREKHSDVVLGVSLSGREFTTFAERSDVLELSGDLKPDLASLTLSSMNFASGPSINAPDMIVRLAQKMLEVGIKPELEVFDLGMINMVEYLADKNLINPPYYLNLILGNLATAQVNPSHIAALVTSIPSESVWTVGGIGRAQRSANALGILHGNGARVGLEDNLWMDNERTLPATNEMLTSGVVKFAEWMGKTTATPKRVRQMLNLGS</sequence>
<comment type="cofactor">
    <cofactor evidence="1">
        <name>Zn(2+)</name>
        <dbReference type="ChEBI" id="CHEBI:29105"/>
    </cofactor>
</comment>
<dbReference type="AlphaFoldDB" id="A0A6J7MRC1"/>
<evidence type="ECO:0000256" key="1">
    <source>
        <dbReference type="ARBA" id="ARBA00001947"/>
    </source>
</evidence>
<evidence type="ECO:0000256" key="3">
    <source>
        <dbReference type="ARBA" id="ARBA00022723"/>
    </source>
</evidence>
<reference evidence="5" key="1">
    <citation type="submission" date="2020-05" db="EMBL/GenBank/DDBJ databases">
        <authorList>
            <person name="Chiriac C."/>
            <person name="Salcher M."/>
            <person name="Ghai R."/>
            <person name="Kavagutti S V."/>
        </authorList>
    </citation>
    <scope>NUCLEOTIDE SEQUENCE</scope>
</reference>